<name>A0ABS5USL1_9BIFI</name>
<dbReference type="Proteomes" id="UP000773064">
    <property type="component" value="Unassembled WGS sequence"/>
</dbReference>
<evidence type="ECO:0000256" key="1">
    <source>
        <dbReference type="SAM" id="MobiDB-lite"/>
    </source>
</evidence>
<proteinExistence type="predicted"/>
<dbReference type="EMBL" id="JAFEJS010000019">
    <property type="protein sequence ID" value="MBT1173882.1"/>
    <property type="molecule type" value="Genomic_DNA"/>
</dbReference>
<reference evidence="2 3" key="1">
    <citation type="journal article" date="2021" name="Environ. Microbiol.">
        <title>Genetic insights into the dark matter of the mammalian gut microbiota through targeted genome reconstruction.</title>
        <authorList>
            <person name="Lugli G.A."/>
            <person name="Alessandri G."/>
            <person name="Milani C."/>
            <person name="Viappiani A."/>
            <person name="Fontana F."/>
            <person name="Tarracchini C."/>
            <person name="Mancabelli L."/>
            <person name="Argentini C."/>
            <person name="Ruiz L."/>
            <person name="Margolles A."/>
            <person name="van Sinderen D."/>
            <person name="Turroni F."/>
            <person name="Ventura M."/>
        </authorList>
    </citation>
    <scope>NUCLEOTIDE SEQUENCE [LARGE SCALE GENOMIC DNA]</scope>
    <source>
        <strain evidence="2 3">MA2</strain>
    </source>
</reference>
<keyword evidence="3" id="KW-1185">Reference proteome</keyword>
<accession>A0ABS5USL1</accession>
<dbReference type="RefSeq" id="WP_214359116.1">
    <property type="nucleotide sequence ID" value="NZ_JAFEJS010000019.1"/>
</dbReference>
<organism evidence="2 3">
    <name type="scientific">Bifidobacterium santillanense</name>
    <dbReference type="NCBI Taxonomy" id="2809028"/>
    <lineage>
        <taxon>Bacteria</taxon>
        <taxon>Bacillati</taxon>
        <taxon>Actinomycetota</taxon>
        <taxon>Actinomycetes</taxon>
        <taxon>Bifidobacteriales</taxon>
        <taxon>Bifidobacteriaceae</taxon>
        <taxon>Bifidobacterium</taxon>
    </lineage>
</organism>
<evidence type="ECO:0000313" key="2">
    <source>
        <dbReference type="EMBL" id="MBT1173882.1"/>
    </source>
</evidence>
<protein>
    <submittedName>
        <fullName evidence="2">Uncharacterized protein</fullName>
    </submittedName>
</protein>
<feature type="compositionally biased region" description="Polar residues" evidence="1">
    <location>
        <begin position="152"/>
        <end position="162"/>
    </location>
</feature>
<feature type="compositionally biased region" description="Low complexity" evidence="1">
    <location>
        <begin position="120"/>
        <end position="134"/>
    </location>
</feature>
<sequence>MTWWMVDDALYDSQNMEQVSAEALGVHILMCSYVGKHIYDENFDPSFTLKRVELVTRIAKKPPTPRKLQAITAELVEAGMWCDLGGRYRIVESQPFGKFAGSRELSAKRAAAGRAGGRASGQSRRSNREANASSKTEANASDLLEQNRSKTKQPVPSLTDTDNPPDPPQATEPAYSLDEAERRVDTRTGQIVRDAYPGRIGRRTDVDHALATALEDCDPQTLYGAVIRYGRAVDNGDVLRKDVPPLPEWLQEGHWRRWQPDKPRTYEWGGITRQWLKEHIEDHVPNGAFTASREQAFWAEVKTGHEPKEVARSIVDEINIRARRTTSPAVS</sequence>
<gene>
    <name evidence="2" type="ORF">JS528_11180</name>
</gene>
<feature type="region of interest" description="Disordered" evidence="1">
    <location>
        <begin position="110"/>
        <end position="191"/>
    </location>
</feature>
<comment type="caution">
    <text evidence="2">The sequence shown here is derived from an EMBL/GenBank/DDBJ whole genome shotgun (WGS) entry which is preliminary data.</text>
</comment>
<evidence type="ECO:0000313" key="3">
    <source>
        <dbReference type="Proteomes" id="UP000773064"/>
    </source>
</evidence>